<reference evidence="3 4" key="1">
    <citation type="submission" date="2018-01" db="EMBL/GenBank/DDBJ databases">
        <title>The complete genome sequence of Chromatium okenii LaCa, a purple sulfur bacterium with a turbulent life.</title>
        <authorList>
            <person name="Luedin S.M."/>
            <person name="Liechti N."/>
            <person name="Storelli N."/>
            <person name="Danza F."/>
            <person name="Wittwer M."/>
            <person name="Pothier J.F."/>
            <person name="Tonolla M.A."/>
        </authorList>
    </citation>
    <scope>NUCLEOTIDE SEQUENCE [LARGE SCALE GENOMIC DNA]</scope>
    <source>
        <strain evidence="3 4">LaCa</strain>
    </source>
</reference>
<proteinExistence type="predicted"/>
<evidence type="ECO:0000313" key="4">
    <source>
        <dbReference type="Proteomes" id="UP000239936"/>
    </source>
</evidence>
<dbReference type="Pfam" id="PF07603">
    <property type="entry name" value="Lcl_C"/>
    <property type="match status" value="1"/>
</dbReference>
<dbReference type="PANTHER" id="PTHR35812">
    <property type="entry name" value="LIPOPROTEIN"/>
    <property type="match status" value="1"/>
</dbReference>
<feature type="domain" description="Bacterial repeat" evidence="2">
    <location>
        <begin position="232"/>
        <end position="265"/>
    </location>
</feature>
<feature type="domain" description="Lcl C-terminal" evidence="1">
    <location>
        <begin position="1"/>
        <end position="113"/>
    </location>
</feature>
<dbReference type="Proteomes" id="UP000239936">
    <property type="component" value="Unassembled WGS sequence"/>
</dbReference>
<name>A0A2S7XU94_9GAMM</name>
<organism evidence="3 4">
    <name type="scientific">Chromatium okenii</name>
    <dbReference type="NCBI Taxonomy" id="61644"/>
    <lineage>
        <taxon>Bacteria</taxon>
        <taxon>Pseudomonadati</taxon>
        <taxon>Pseudomonadota</taxon>
        <taxon>Gammaproteobacteria</taxon>
        <taxon>Chromatiales</taxon>
        <taxon>Chromatiaceae</taxon>
        <taxon>Chromatium</taxon>
    </lineage>
</organism>
<protein>
    <recommendedName>
        <fullName evidence="5">Bacterial repeat domain-containing protein</fullName>
    </recommendedName>
</protein>
<evidence type="ECO:0000313" key="3">
    <source>
        <dbReference type="EMBL" id="PQJ97305.1"/>
    </source>
</evidence>
<sequence>MWAKCSEGQTGTNCTGTATGMNWSAALTAANNSNLGGYNDWRLPNFKELQALVDYSRNIPAINTSYFPNTPSSWFWSGSPFTVYANGAWYVGFENGYTYHKLRKDYSHVRLVRSGAAVVNSSFELTVSKAGSGNGTVTSSDGRINCDPTCWSFSTGFSGGAIVNLIASADSNSVFTGWSGGGCSGTGSCTVTMNAAQIVTANFAPASYSLSINKSGNGLIYSDDYKINCGSTCSADFNSGIIVNLNTTPDAGYIFSNWSNGCTGSARVQF</sequence>
<dbReference type="InterPro" id="IPR044060">
    <property type="entry name" value="Bacterial_rp_domain"/>
</dbReference>
<accession>A0A2S7XU94</accession>
<evidence type="ECO:0008006" key="5">
    <source>
        <dbReference type="Google" id="ProtNLM"/>
    </source>
</evidence>
<feature type="domain" description="Bacterial repeat" evidence="2">
    <location>
        <begin position="156"/>
        <end position="206"/>
    </location>
</feature>
<keyword evidence="4" id="KW-1185">Reference proteome</keyword>
<dbReference type="Pfam" id="PF18998">
    <property type="entry name" value="Flg_new_2"/>
    <property type="match status" value="2"/>
</dbReference>
<dbReference type="AlphaFoldDB" id="A0A2S7XU94"/>
<evidence type="ECO:0000259" key="2">
    <source>
        <dbReference type="Pfam" id="PF18998"/>
    </source>
</evidence>
<gene>
    <name evidence="3" type="ORF">CXB77_01830</name>
</gene>
<dbReference type="OrthoDB" id="9793251at2"/>
<dbReference type="EMBL" id="PPGH01000013">
    <property type="protein sequence ID" value="PQJ97305.1"/>
    <property type="molecule type" value="Genomic_DNA"/>
</dbReference>
<evidence type="ECO:0000259" key="1">
    <source>
        <dbReference type="Pfam" id="PF07603"/>
    </source>
</evidence>
<dbReference type="InterPro" id="IPR011460">
    <property type="entry name" value="Lcl_C"/>
</dbReference>
<comment type="caution">
    <text evidence="3">The sequence shown here is derived from an EMBL/GenBank/DDBJ whole genome shotgun (WGS) entry which is preliminary data.</text>
</comment>
<dbReference type="PANTHER" id="PTHR35812:SF1">
    <property type="entry name" value="LIPOPROTEIN"/>
    <property type="match status" value="1"/>
</dbReference>